<dbReference type="STRING" id="1884381.SAMN05518846_12745"/>
<organism evidence="1 2">
    <name type="scientific">Brevibacillus centrosporus</name>
    <dbReference type="NCBI Taxonomy" id="54910"/>
    <lineage>
        <taxon>Bacteria</taxon>
        <taxon>Bacillati</taxon>
        <taxon>Bacillota</taxon>
        <taxon>Bacilli</taxon>
        <taxon>Bacillales</taxon>
        <taxon>Paenibacillaceae</taxon>
        <taxon>Brevibacillus</taxon>
    </lineage>
</organism>
<sequence length="194" mass="22027">MKKMSLMLTGILVSIFFLGGTPGFADSVLGKSNITKMETKQLEPEYAINKPMGFGNVNLVVNIRLPFGKGFCLEDNGKYVEIPNSGDTIITEITSFLYLTAFGYPHDFLVIEHDKKDKSIIFVSVYNYFQGQLTRITSFRTEPVKDPEIDVHVAHENGFNLYINEHKNHEFVSSTAYEFDVEAKTYKLNFRSSN</sequence>
<protein>
    <submittedName>
        <fullName evidence="1">Uncharacterized protein</fullName>
    </submittedName>
</protein>
<dbReference type="EMBL" id="FORT01000027">
    <property type="protein sequence ID" value="SFK99260.1"/>
    <property type="molecule type" value="Genomic_DNA"/>
</dbReference>
<dbReference type="Proteomes" id="UP000198915">
    <property type="component" value="Unassembled WGS sequence"/>
</dbReference>
<evidence type="ECO:0000313" key="2">
    <source>
        <dbReference type="Proteomes" id="UP000198915"/>
    </source>
</evidence>
<gene>
    <name evidence="1" type="ORF">SAMN05518846_12745</name>
</gene>
<evidence type="ECO:0000313" key="1">
    <source>
        <dbReference type="EMBL" id="SFK99260.1"/>
    </source>
</evidence>
<reference evidence="2" key="1">
    <citation type="submission" date="2016-10" db="EMBL/GenBank/DDBJ databases">
        <authorList>
            <person name="Varghese N."/>
            <person name="Submissions S."/>
        </authorList>
    </citation>
    <scope>NUCLEOTIDE SEQUENCE [LARGE SCALE GENOMIC DNA]</scope>
    <source>
        <strain evidence="2">OK042</strain>
    </source>
</reference>
<keyword evidence="2" id="KW-1185">Reference proteome</keyword>
<dbReference type="RefSeq" id="WP_092277197.1">
    <property type="nucleotide sequence ID" value="NZ_FORT01000027.1"/>
</dbReference>
<accession>A0A1I4E2P3</accession>
<proteinExistence type="predicted"/>
<dbReference type="AlphaFoldDB" id="A0A1I4E2P3"/>
<name>A0A1I4E2P3_9BACL</name>